<name>A0AAV0RCM3_9ROSI</name>
<dbReference type="PANTHER" id="PTHR31676">
    <property type="entry name" value="T31J12.3 PROTEIN-RELATED"/>
    <property type="match status" value="1"/>
</dbReference>
<dbReference type="PANTHER" id="PTHR31676:SF196">
    <property type="entry name" value="DUF538 FAMILY PROTEIN"/>
    <property type="match status" value="1"/>
</dbReference>
<proteinExistence type="predicted"/>
<evidence type="ECO:0000256" key="1">
    <source>
        <dbReference type="SAM" id="SignalP"/>
    </source>
</evidence>
<protein>
    <submittedName>
        <fullName evidence="2">Uncharacterized protein</fullName>
    </submittedName>
</protein>
<dbReference type="Pfam" id="PF04398">
    <property type="entry name" value="DUF538"/>
    <property type="match status" value="1"/>
</dbReference>
<dbReference type="SUPFAM" id="SSF141562">
    <property type="entry name" value="At5g01610-like"/>
    <property type="match status" value="1"/>
</dbReference>
<dbReference type="Proteomes" id="UP001154282">
    <property type="component" value="Unassembled WGS sequence"/>
</dbReference>
<dbReference type="InterPro" id="IPR007493">
    <property type="entry name" value="DUF538"/>
</dbReference>
<dbReference type="EMBL" id="CAMGYJ010000010">
    <property type="protein sequence ID" value="CAI0554996.1"/>
    <property type="molecule type" value="Genomic_DNA"/>
</dbReference>
<comment type="caution">
    <text evidence="2">The sequence shown here is derived from an EMBL/GenBank/DDBJ whole genome shotgun (WGS) entry which is preliminary data.</text>
</comment>
<keyword evidence="1" id="KW-0732">Signal</keyword>
<organism evidence="2 3">
    <name type="scientific">Linum tenue</name>
    <dbReference type="NCBI Taxonomy" id="586396"/>
    <lineage>
        <taxon>Eukaryota</taxon>
        <taxon>Viridiplantae</taxon>
        <taxon>Streptophyta</taxon>
        <taxon>Embryophyta</taxon>
        <taxon>Tracheophyta</taxon>
        <taxon>Spermatophyta</taxon>
        <taxon>Magnoliopsida</taxon>
        <taxon>eudicotyledons</taxon>
        <taxon>Gunneridae</taxon>
        <taxon>Pentapetalae</taxon>
        <taxon>rosids</taxon>
        <taxon>fabids</taxon>
        <taxon>Malpighiales</taxon>
        <taxon>Linaceae</taxon>
        <taxon>Linum</taxon>
    </lineage>
</organism>
<sequence>MASSYTIWALILASLFSVNTASTLPGEDTGGGNSSSLSAYQVLQQYDFPVGILPKGVTGYKIDRETGKFELYLPATCKFKIDSYELEYGTTVSGVVTTGKISNLEGVKVHILFIWLNIVEVVHSGDQMQFSVGIASAGFPLDGFYESPQCGCGFDCDGLEEEELLVGSAVSSI</sequence>
<keyword evidence="3" id="KW-1185">Reference proteome</keyword>
<accession>A0AAV0RCM3</accession>
<dbReference type="InterPro" id="IPR036758">
    <property type="entry name" value="At5g01610-like"/>
</dbReference>
<evidence type="ECO:0000313" key="3">
    <source>
        <dbReference type="Proteomes" id="UP001154282"/>
    </source>
</evidence>
<dbReference type="Gene3D" id="2.30.240.10">
    <property type="entry name" value="At5g01610-like"/>
    <property type="match status" value="1"/>
</dbReference>
<gene>
    <name evidence="2" type="ORF">LITE_LOCUS47413</name>
</gene>
<feature type="signal peptide" evidence="1">
    <location>
        <begin position="1"/>
        <end position="21"/>
    </location>
</feature>
<dbReference type="AlphaFoldDB" id="A0AAV0RCM3"/>
<evidence type="ECO:0000313" key="2">
    <source>
        <dbReference type="EMBL" id="CAI0554996.1"/>
    </source>
</evidence>
<reference evidence="2" key="1">
    <citation type="submission" date="2022-08" db="EMBL/GenBank/DDBJ databases">
        <authorList>
            <person name="Gutierrez-Valencia J."/>
        </authorList>
    </citation>
    <scope>NUCLEOTIDE SEQUENCE</scope>
</reference>
<feature type="chain" id="PRO_5043628463" evidence="1">
    <location>
        <begin position="22"/>
        <end position="173"/>
    </location>
</feature>